<evidence type="ECO:0008006" key="2">
    <source>
        <dbReference type="Google" id="ProtNLM"/>
    </source>
</evidence>
<name>A0A7V6CCZ0_9BACT</name>
<dbReference type="NCBIfam" id="NF045662">
    <property type="entry name" value="DVU0298_fam"/>
    <property type="match status" value="1"/>
</dbReference>
<comment type="caution">
    <text evidence="1">The sequence shown here is derived from an EMBL/GenBank/DDBJ whole genome shotgun (WGS) entry which is preliminary data.</text>
</comment>
<gene>
    <name evidence="1" type="ORF">ENM15_00515</name>
</gene>
<dbReference type="EMBL" id="DRWR01000013">
    <property type="protein sequence ID" value="HHQ15303.1"/>
    <property type="molecule type" value="Genomic_DNA"/>
</dbReference>
<dbReference type="InterPro" id="IPR016024">
    <property type="entry name" value="ARM-type_fold"/>
</dbReference>
<dbReference type="SUPFAM" id="SSF48371">
    <property type="entry name" value="ARM repeat"/>
    <property type="match status" value="1"/>
</dbReference>
<protein>
    <recommendedName>
        <fullName evidence="2">HEAT repeat domain-containing protein</fullName>
    </recommendedName>
</protein>
<reference evidence="1" key="1">
    <citation type="journal article" date="2020" name="mSystems">
        <title>Genome- and Community-Level Interaction Insights into Carbon Utilization and Element Cycling Functions of Hydrothermarchaeota in Hydrothermal Sediment.</title>
        <authorList>
            <person name="Zhou Z."/>
            <person name="Liu Y."/>
            <person name="Xu W."/>
            <person name="Pan J."/>
            <person name="Luo Z.H."/>
            <person name="Li M."/>
        </authorList>
    </citation>
    <scope>NUCLEOTIDE SEQUENCE [LARGE SCALE GENOMIC DNA]</scope>
    <source>
        <strain evidence="1">SpSt-106</strain>
    </source>
</reference>
<dbReference type="InterPro" id="IPR054701">
    <property type="entry name" value="DVU0298-like"/>
</dbReference>
<proteinExistence type="predicted"/>
<dbReference type="AlphaFoldDB" id="A0A7V6CCZ0"/>
<organism evidence="1">
    <name type="scientific">Thermodesulfobacterium geofontis</name>
    <dbReference type="NCBI Taxonomy" id="1295609"/>
    <lineage>
        <taxon>Bacteria</taxon>
        <taxon>Pseudomonadati</taxon>
        <taxon>Thermodesulfobacteriota</taxon>
        <taxon>Thermodesulfobacteria</taxon>
        <taxon>Thermodesulfobacteriales</taxon>
        <taxon>Thermodesulfobacteriaceae</taxon>
        <taxon>Thermodesulfobacterium</taxon>
    </lineage>
</organism>
<evidence type="ECO:0000313" key="1">
    <source>
        <dbReference type="EMBL" id="HHQ15303.1"/>
    </source>
</evidence>
<accession>A0A7V6CCZ0</accession>
<sequence length="253" mass="29736">MLPKKLKALPKEVSIYLKREVWDILEKENLKDFLNSLNKFPPTKIVSFLIGAFLHPKEEVRWKAIIGFGYVVSQIANKDLERARIIIRRLIWMLNEESGSMAWGVPEGFAEALYNHEVLKNEYLSIFISYIWETEDTGKYKTDNYLEFPPAQRGVIWGIGRLAQKYKEDLLEKNAHFHVYKCLISSPDLAVKFLSLWSLNNLFPFPENFKINPQKIEKIINLLTQKDFTYLMFDGEKIIHLHISQLKNNLKLF</sequence>